<evidence type="ECO:0000313" key="2">
    <source>
        <dbReference type="Proteomes" id="UP000286246"/>
    </source>
</evidence>
<protein>
    <submittedName>
        <fullName evidence="1">Uncharacterized protein</fullName>
    </submittedName>
</protein>
<reference evidence="1 2" key="1">
    <citation type="submission" date="2018-09" db="EMBL/GenBank/DDBJ databases">
        <title>Genomic Encyclopedia of Type Strains, Phase III (KMG-III): the genomes of soil and plant-associated and newly described type strains.</title>
        <authorList>
            <person name="Whitman W."/>
        </authorList>
    </citation>
    <scope>NUCLEOTIDE SEQUENCE [LARGE SCALE GENOMIC DNA]</scope>
    <source>
        <strain evidence="1 2">CECT 7938</strain>
    </source>
</reference>
<name>A0A420ARU6_SPHD1</name>
<dbReference type="EMBL" id="RAPY01000004">
    <property type="protein sequence ID" value="RKE47113.1"/>
    <property type="molecule type" value="Genomic_DNA"/>
</dbReference>
<organism evidence="1 2">
    <name type="scientific">Sphingobacterium detergens</name>
    <dbReference type="NCBI Taxonomy" id="1145106"/>
    <lineage>
        <taxon>Bacteria</taxon>
        <taxon>Pseudomonadati</taxon>
        <taxon>Bacteroidota</taxon>
        <taxon>Sphingobacteriia</taxon>
        <taxon>Sphingobacteriales</taxon>
        <taxon>Sphingobacteriaceae</taxon>
        <taxon>Sphingobacterium</taxon>
    </lineage>
</organism>
<proteinExistence type="predicted"/>
<accession>A0A420ARU6</accession>
<evidence type="ECO:0000313" key="1">
    <source>
        <dbReference type="EMBL" id="RKE47113.1"/>
    </source>
</evidence>
<dbReference type="OrthoDB" id="1363190at2"/>
<dbReference type="RefSeq" id="WP_120260930.1">
    <property type="nucleotide sequence ID" value="NZ_RAPY01000004.1"/>
</dbReference>
<sequence>MRKLKTGVSFPTISENVASYSPTSFCISLETITSRQLKEISKSEISQLPGKKILYHEIRHHIDHLSSLWGQKRILSLYEAVNSKFSMDEKEFYKMASYKILEKKLRYLDYYPEITGEANYHTPLDAWKWRITSGLRFDALGNLTKNPILFMRFWEPNNGLSLRTPISIASLLEVNAIYEETILEKNVIAQIPEGEHREKAKENFQKKMMRTIVYNQQMWEYNCALHMVSNILGISDVYEAYDVASSIATVVLNLDVNVLGKLKIDKEYMAVWGNRPENFVRELDLGFLLFNLTNNYKESYSKSKEFDLEEFLLSSNLPSEGKIINNTIASMRAIQASLNPKGYFNVFFSRQLESGLELLNMRGLDGKKQLLSDTFTSGKYIPSIVEKNATIGSGPDFYTLLNEGRINGNKMQDMNAMEWYIFSHEMYGRITEFYNVCGI</sequence>
<dbReference type="AlphaFoldDB" id="A0A420ARU6"/>
<dbReference type="Proteomes" id="UP000286246">
    <property type="component" value="Unassembled WGS sequence"/>
</dbReference>
<keyword evidence="2" id="KW-1185">Reference proteome</keyword>
<comment type="caution">
    <text evidence="1">The sequence shown here is derived from an EMBL/GenBank/DDBJ whole genome shotgun (WGS) entry which is preliminary data.</text>
</comment>
<gene>
    <name evidence="1" type="ORF">DFQ12_4274</name>
</gene>